<dbReference type="Proteomes" id="UP000077115">
    <property type="component" value="Unassembled WGS sequence"/>
</dbReference>
<sequence length="638" mass="71729">MGFDSVIQPLVDRRLSGAALCSSLGAFFCSFLFLYCPSDIYTLGLKDLFSQSAILLSFASALLLIPILILRRSSMQASPAIYSNNIQWIYQSLRFSVVISVLVHLAATITLSALFNYMRDINYPMLIRSKGAYAPHLNPKFVYMCGVYLAVGPIYALYRYIQQADILRFPPIQRSMRVWFKSVITKSIVRGVRLGCCLSVVCWFSFFFAGWPLYYALDSTLQHWKFTLSSTPRVLLTCLTDLQLFMRACLTASFVIVLLEIAHDQFSLHTTSIILENPSVSLLIASFNENLSSYNTYLAIFQIKWAVQFSPALRQKVFNDIDTDCSAWKLISTALITRLNNLRLAFEADMEIKKTRSELSTEENTFSEPPISNGLVFGDQSTHKSTPISPTQTGIIYPAQKPSVLRNAASFILEPTVSGGNIFMSDGRTPELVQGSVELETSLEVPRLLRRKNRSNADQAHAPKPAANVSIISIPGSQDVMNAIAQMITSWSFGLQLMGETVVRKAACITKDIQLDIWTIESLSSLVVASTHEDKYGMVHRDVPHILNTLTLLLITMERFVTHVHRDGSGRPMAAGILWKRHTARSATWVVPQELHICLLVLQNSIYRIVTTYYSHLSRFDLLPETAARLQQFLDFHE</sequence>
<evidence type="ECO:0000256" key="9">
    <source>
        <dbReference type="ARBA" id="ARBA00023010"/>
    </source>
</evidence>
<keyword evidence="12" id="KW-0539">Nucleus</keyword>
<evidence type="ECO:0000313" key="15">
    <source>
        <dbReference type="EMBL" id="OAJ44396.1"/>
    </source>
</evidence>
<keyword evidence="4" id="KW-0813">Transport</keyword>
<proteinExistence type="inferred from homology"/>
<reference evidence="15 16" key="1">
    <citation type="submission" date="2006-10" db="EMBL/GenBank/DDBJ databases">
        <title>The Genome Sequence of Batrachochytrium dendrobatidis JEL423.</title>
        <authorList>
            <consortium name="The Broad Institute Genome Sequencing Platform"/>
            <person name="Birren B."/>
            <person name="Lander E."/>
            <person name="Galagan J."/>
            <person name="Cuomo C."/>
            <person name="Devon K."/>
            <person name="Jaffe D."/>
            <person name="Butler J."/>
            <person name="Alvarez P."/>
            <person name="Gnerre S."/>
            <person name="Grabherr M."/>
            <person name="Kleber M."/>
            <person name="Mauceli E."/>
            <person name="Brockman W."/>
            <person name="Young S."/>
            <person name="LaButti K."/>
            <person name="Sykes S."/>
            <person name="DeCaprio D."/>
            <person name="Crawford M."/>
            <person name="Koehrsen M."/>
            <person name="Engels R."/>
            <person name="Montgomery P."/>
            <person name="Pearson M."/>
            <person name="Howarth C."/>
            <person name="Larson L."/>
            <person name="White J."/>
            <person name="O'Leary S."/>
            <person name="Kodira C."/>
            <person name="Zeng Q."/>
            <person name="Yandava C."/>
            <person name="Alvarado L."/>
            <person name="Longcore J."/>
            <person name="James T."/>
        </authorList>
    </citation>
    <scope>NUCLEOTIDE SEQUENCE [LARGE SCALE GENOMIC DNA]</scope>
    <source>
        <strain evidence="15 16">JEL423</strain>
    </source>
</reference>
<organism evidence="15 16">
    <name type="scientific">Batrachochytrium dendrobatidis (strain JEL423)</name>
    <dbReference type="NCBI Taxonomy" id="403673"/>
    <lineage>
        <taxon>Eukaryota</taxon>
        <taxon>Fungi</taxon>
        <taxon>Fungi incertae sedis</taxon>
        <taxon>Chytridiomycota</taxon>
        <taxon>Chytridiomycota incertae sedis</taxon>
        <taxon>Chytridiomycetes</taxon>
        <taxon>Rhizophydiales</taxon>
        <taxon>Rhizophydiales incertae sedis</taxon>
        <taxon>Batrachochytrium</taxon>
    </lineage>
</organism>
<evidence type="ECO:0000256" key="11">
    <source>
        <dbReference type="ARBA" id="ARBA00023136"/>
    </source>
</evidence>
<keyword evidence="5 14" id="KW-0812">Transmembrane</keyword>
<dbReference type="GO" id="GO:0006999">
    <property type="term" value="P:nuclear pore organization"/>
    <property type="evidence" value="ECO:0007669"/>
    <property type="project" value="TreeGrafter"/>
</dbReference>
<keyword evidence="11 14" id="KW-0472">Membrane</keyword>
<feature type="compositionally biased region" description="Polar residues" evidence="13">
    <location>
        <begin position="379"/>
        <end position="394"/>
    </location>
</feature>
<evidence type="ECO:0000256" key="13">
    <source>
        <dbReference type="SAM" id="MobiDB-lite"/>
    </source>
</evidence>
<dbReference type="Pfam" id="PF09531">
    <property type="entry name" value="Ndc1_Nup"/>
    <property type="match status" value="1"/>
</dbReference>
<name>A0A177WWR3_BATDL</name>
<keyword evidence="9" id="KW-0811">Translocation</keyword>
<dbReference type="eggNOG" id="KOG4358">
    <property type="taxonomic scope" value="Eukaryota"/>
</dbReference>
<feature type="transmembrane region" description="Helical" evidence="14">
    <location>
        <begin position="48"/>
        <end position="71"/>
    </location>
</feature>
<reference evidence="15 16" key="2">
    <citation type="submission" date="2016-05" db="EMBL/GenBank/DDBJ databases">
        <title>Lineage-specific infection strategies underlie the spectrum of fungal disease in amphibians.</title>
        <authorList>
            <person name="Cuomo C.A."/>
            <person name="Farrer R.A."/>
            <person name="James T."/>
            <person name="Longcore J."/>
            <person name="Birren B."/>
        </authorList>
    </citation>
    <scope>NUCLEOTIDE SEQUENCE [LARGE SCALE GENOMIC DNA]</scope>
    <source>
        <strain evidence="15 16">JEL423</strain>
    </source>
</reference>
<dbReference type="EMBL" id="DS022312">
    <property type="protein sequence ID" value="OAJ44396.1"/>
    <property type="molecule type" value="Genomic_DNA"/>
</dbReference>
<evidence type="ECO:0000256" key="2">
    <source>
        <dbReference type="ARBA" id="ARBA00004567"/>
    </source>
</evidence>
<dbReference type="GO" id="GO:0031965">
    <property type="term" value="C:nuclear membrane"/>
    <property type="evidence" value="ECO:0007669"/>
    <property type="project" value="UniProtKB-SubCell"/>
</dbReference>
<keyword evidence="7" id="KW-0653">Protein transport</keyword>
<keyword evidence="8 14" id="KW-1133">Transmembrane helix</keyword>
<keyword evidence="10" id="KW-0906">Nuclear pore complex</keyword>
<feature type="transmembrane region" description="Helical" evidence="14">
    <location>
        <begin position="15"/>
        <end position="36"/>
    </location>
</feature>
<feature type="transmembrane region" description="Helical" evidence="14">
    <location>
        <begin position="191"/>
        <end position="214"/>
    </location>
</feature>
<dbReference type="PANTHER" id="PTHR13269:SF6">
    <property type="entry name" value="NUCLEOPORIN NDC1"/>
    <property type="match status" value="1"/>
</dbReference>
<dbReference type="AlphaFoldDB" id="A0A177WWR3"/>
<dbReference type="GO" id="GO:0051028">
    <property type="term" value="P:mRNA transport"/>
    <property type="evidence" value="ECO:0007669"/>
    <property type="project" value="UniProtKB-KW"/>
</dbReference>
<dbReference type="GO" id="GO:0005816">
    <property type="term" value="C:spindle pole body"/>
    <property type="evidence" value="ECO:0007669"/>
    <property type="project" value="TreeGrafter"/>
</dbReference>
<evidence type="ECO:0000256" key="5">
    <source>
        <dbReference type="ARBA" id="ARBA00022692"/>
    </source>
</evidence>
<dbReference type="GO" id="GO:0015031">
    <property type="term" value="P:protein transport"/>
    <property type="evidence" value="ECO:0007669"/>
    <property type="project" value="UniProtKB-KW"/>
</dbReference>
<evidence type="ECO:0000256" key="4">
    <source>
        <dbReference type="ARBA" id="ARBA00022448"/>
    </source>
</evidence>
<evidence type="ECO:0008006" key="17">
    <source>
        <dbReference type="Google" id="ProtNLM"/>
    </source>
</evidence>
<keyword evidence="6" id="KW-0509">mRNA transport</keyword>
<comment type="subcellular location">
    <subcellularLocation>
        <location evidence="1">Nucleus membrane</location>
        <topology evidence="1">Multi-pass membrane protein</topology>
    </subcellularLocation>
    <subcellularLocation>
        <location evidence="2">Nucleus</location>
        <location evidence="2">Nuclear pore complex</location>
    </subcellularLocation>
</comment>
<dbReference type="OrthoDB" id="67850at2759"/>
<evidence type="ECO:0000256" key="3">
    <source>
        <dbReference type="ARBA" id="ARBA00005760"/>
    </source>
</evidence>
<dbReference type="InterPro" id="IPR019049">
    <property type="entry name" value="Nucleoporin_prot_Ndc1/Nup"/>
</dbReference>
<feature type="transmembrane region" description="Helical" evidence="14">
    <location>
        <begin position="141"/>
        <end position="158"/>
    </location>
</feature>
<dbReference type="PANTHER" id="PTHR13269">
    <property type="entry name" value="NUCLEOPORIN NDC1"/>
    <property type="match status" value="1"/>
</dbReference>
<evidence type="ECO:0000256" key="6">
    <source>
        <dbReference type="ARBA" id="ARBA00022816"/>
    </source>
</evidence>
<evidence type="ECO:0000256" key="1">
    <source>
        <dbReference type="ARBA" id="ARBA00004232"/>
    </source>
</evidence>
<evidence type="ECO:0000256" key="14">
    <source>
        <dbReference type="SAM" id="Phobius"/>
    </source>
</evidence>
<dbReference type="STRING" id="403673.A0A177WWR3"/>
<comment type="similarity">
    <text evidence="3">Belongs to the NDC1 family.</text>
</comment>
<evidence type="ECO:0000256" key="8">
    <source>
        <dbReference type="ARBA" id="ARBA00022989"/>
    </source>
</evidence>
<feature type="transmembrane region" description="Helical" evidence="14">
    <location>
        <begin position="92"/>
        <end position="115"/>
    </location>
</feature>
<gene>
    <name evidence="15" type="ORF">BDEG_27626</name>
</gene>
<evidence type="ECO:0000313" key="16">
    <source>
        <dbReference type="Proteomes" id="UP000077115"/>
    </source>
</evidence>
<accession>A0A177WWR3</accession>
<dbReference type="VEuPathDB" id="FungiDB:BDEG_27626"/>
<evidence type="ECO:0000256" key="12">
    <source>
        <dbReference type="ARBA" id="ARBA00023242"/>
    </source>
</evidence>
<feature type="region of interest" description="Disordered" evidence="13">
    <location>
        <begin position="359"/>
        <end position="394"/>
    </location>
</feature>
<evidence type="ECO:0000256" key="7">
    <source>
        <dbReference type="ARBA" id="ARBA00022927"/>
    </source>
</evidence>
<dbReference type="GO" id="GO:0030674">
    <property type="term" value="F:protein-macromolecule adaptor activity"/>
    <property type="evidence" value="ECO:0007669"/>
    <property type="project" value="TreeGrafter"/>
</dbReference>
<protein>
    <recommendedName>
        <fullName evidence="17">Nucleoporin NDC1</fullName>
    </recommendedName>
</protein>
<evidence type="ECO:0000256" key="10">
    <source>
        <dbReference type="ARBA" id="ARBA00023132"/>
    </source>
</evidence>
<dbReference type="GO" id="GO:0070762">
    <property type="term" value="C:nuclear pore transmembrane ring"/>
    <property type="evidence" value="ECO:0007669"/>
    <property type="project" value="TreeGrafter"/>
</dbReference>